<dbReference type="InterPro" id="IPR054189">
    <property type="entry name" value="DUF6894"/>
</dbReference>
<sequence>MPRYYFHIRRGEEIAMDPEGVELASPEQAHKEAVLAARELLAARLLNGEPIDGDTIEIKDEQATLVDTLPLKSVLDPKA</sequence>
<dbReference type="Proteomes" id="UP001549031">
    <property type="component" value="Unassembled WGS sequence"/>
</dbReference>
<evidence type="ECO:0000313" key="3">
    <source>
        <dbReference type="Proteomes" id="UP001549031"/>
    </source>
</evidence>
<protein>
    <recommendedName>
        <fullName evidence="1">DUF6894 domain-containing protein</fullName>
    </recommendedName>
</protein>
<evidence type="ECO:0000259" key="1">
    <source>
        <dbReference type="Pfam" id="PF21834"/>
    </source>
</evidence>
<dbReference type="Pfam" id="PF21834">
    <property type="entry name" value="DUF6894"/>
    <property type="match status" value="1"/>
</dbReference>
<evidence type="ECO:0000313" key="2">
    <source>
        <dbReference type="EMBL" id="MET3587763.1"/>
    </source>
</evidence>
<accession>A0ABV2HB31</accession>
<feature type="domain" description="DUF6894" evidence="1">
    <location>
        <begin position="3"/>
        <end position="71"/>
    </location>
</feature>
<proteinExistence type="predicted"/>
<dbReference type="RefSeq" id="WP_247245389.1">
    <property type="nucleotide sequence ID" value="NZ_JALJRA010000015.1"/>
</dbReference>
<organism evidence="2 3">
    <name type="scientific">Pseudorhizobium tarimense</name>
    <dbReference type="NCBI Taxonomy" id="1079109"/>
    <lineage>
        <taxon>Bacteria</taxon>
        <taxon>Pseudomonadati</taxon>
        <taxon>Pseudomonadota</taxon>
        <taxon>Alphaproteobacteria</taxon>
        <taxon>Hyphomicrobiales</taxon>
        <taxon>Rhizobiaceae</taxon>
        <taxon>Rhizobium/Agrobacterium group</taxon>
        <taxon>Pseudorhizobium</taxon>
    </lineage>
</organism>
<comment type="caution">
    <text evidence="2">The sequence shown here is derived from an EMBL/GenBank/DDBJ whole genome shotgun (WGS) entry which is preliminary data.</text>
</comment>
<name>A0ABV2HB31_9HYPH</name>
<keyword evidence="3" id="KW-1185">Reference proteome</keyword>
<dbReference type="EMBL" id="JBEPLJ010000016">
    <property type="protein sequence ID" value="MET3587763.1"/>
    <property type="molecule type" value="Genomic_DNA"/>
</dbReference>
<gene>
    <name evidence="2" type="ORF">ABID21_003894</name>
</gene>
<reference evidence="2 3" key="1">
    <citation type="submission" date="2024-06" db="EMBL/GenBank/DDBJ databases">
        <title>Genomic Encyclopedia of Type Strains, Phase IV (KMG-IV): sequencing the most valuable type-strain genomes for metagenomic binning, comparative biology and taxonomic classification.</title>
        <authorList>
            <person name="Goeker M."/>
        </authorList>
    </citation>
    <scope>NUCLEOTIDE SEQUENCE [LARGE SCALE GENOMIC DNA]</scope>
    <source>
        <strain evidence="2 3">DSM 105042</strain>
    </source>
</reference>